<comment type="similarity">
    <text evidence="1">Belongs to the short-chain dehydrogenases/reductases (SDR) family.</text>
</comment>
<gene>
    <name evidence="3" type="ORF">PQQ73_28900</name>
</gene>
<dbReference type="InterPro" id="IPR036291">
    <property type="entry name" value="NAD(P)-bd_dom_sf"/>
</dbReference>
<evidence type="ECO:0000313" key="4">
    <source>
        <dbReference type="Proteomes" id="UP001629392"/>
    </source>
</evidence>
<keyword evidence="2" id="KW-0560">Oxidoreductase</keyword>
<accession>A0ABW9EMM1</accession>
<dbReference type="PRINTS" id="PR00080">
    <property type="entry name" value="SDRFAMILY"/>
</dbReference>
<proteinExistence type="inferred from homology"/>
<name>A0ABW9EMM1_9BURK</name>
<dbReference type="InterPro" id="IPR002347">
    <property type="entry name" value="SDR_fam"/>
</dbReference>
<dbReference type="PRINTS" id="PR00081">
    <property type="entry name" value="GDHRDH"/>
</dbReference>
<organism evidence="3 4">
    <name type="scientific">Paraburkholderia strydomiana</name>
    <dbReference type="NCBI Taxonomy" id="1245417"/>
    <lineage>
        <taxon>Bacteria</taxon>
        <taxon>Pseudomonadati</taxon>
        <taxon>Pseudomonadota</taxon>
        <taxon>Betaproteobacteria</taxon>
        <taxon>Burkholderiales</taxon>
        <taxon>Burkholderiaceae</taxon>
        <taxon>Paraburkholderia</taxon>
    </lineage>
</organism>
<dbReference type="Pfam" id="PF13561">
    <property type="entry name" value="adh_short_C2"/>
    <property type="match status" value="1"/>
</dbReference>
<dbReference type="SUPFAM" id="SSF51735">
    <property type="entry name" value="NAD(P)-binding Rossmann-fold domains"/>
    <property type="match status" value="1"/>
</dbReference>
<reference evidence="3 4" key="1">
    <citation type="journal article" date="2024" name="Chem. Sci.">
        <title>Discovery of megapolipeptins by genome mining of a Burkholderiales bacteria collection.</title>
        <authorList>
            <person name="Paulo B.S."/>
            <person name="Recchia M.J.J."/>
            <person name="Lee S."/>
            <person name="Fergusson C.H."/>
            <person name="Romanowski S.B."/>
            <person name="Hernandez A."/>
            <person name="Krull N."/>
            <person name="Liu D.Y."/>
            <person name="Cavanagh H."/>
            <person name="Bos A."/>
            <person name="Gray C.A."/>
            <person name="Murphy B.T."/>
            <person name="Linington R.G."/>
            <person name="Eustaquio A.S."/>
        </authorList>
    </citation>
    <scope>NUCLEOTIDE SEQUENCE [LARGE SCALE GENOMIC DNA]</scope>
    <source>
        <strain evidence="3 4">RL17-350-BIC-E</strain>
    </source>
</reference>
<protein>
    <submittedName>
        <fullName evidence="3">SDR family oxidoreductase</fullName>
    </submittedName>
</protein>
<evidence type="ECO:0000256" key="2">
    <source>
        <dbReference type="ARBA" id="ARBA00023002"/>
    </source>
</evidence>
<evidence type="ECO:0000313" key="3">
    <source>
        <dbReference type="EMBL" id="MFM0720339.1"/>
    </source>
</evidence>
<dbReference type="Proteomes" id="UP001629392">
    <property type="component" value="Unassembled WGS sequence"/>
</dbReference>
<evidence type="ECO:0000256" key="1">
    <source>
        <dbReference type="ARBA" id="ARBA00006484"/>
    </source>
</evidence>
<comment type="caution">
    <text evidence="3">The sequence shown here is derived from an EMBL/GenBank/DDBJ whole genome shotgun (WGS) entry which is preliminary data.</text>
</comment>
<keyword evidence="4" id="KW-1185">Reference proteome</keyword>
<dbReference type="PANTHER" id="PTHR43639:SF1">
    <property type="entry name" value="SHORT-CHAIN DEHYDROGENASE_REDUCTASE FAMILY PROTEIN"/>
    <property type="match status" value="1"/>
</dbReference>
<dbReference type="RefSeq" id="WP_408156365.1">
    <property type="nucleotide sequence ID" value="NZ_JAQQCJ010000036.1"/>
</dbReference>
<sequence length="236" mass="24498">MSTSQKVVVVTGASQGIGGELVNAFRKLDYRVVATARSVKPSDDPSILTVAGDIADPATAQRVISEAVARFGRIDTLVNNAGIFIAKPFTRYTAEDYATFIAVNVSGFFHITQLAIAEMEKHGSGHVVSITTSLADHAIDGVPSVLASLTKGGLNAATKSLAIEYAKKGIRANAVSPGVIKSPMHAKETHEALGALHPVGHMGEMSDVVGAVLYLDAAPFVTGEILHVDGGQSAGH</sequence>
<dbReference type="EMBL" id="JAQQCL010000029">
    <property type="protein sequence ID" value="MFM0720339.1"/>
    <property type="molecule type" value="Genomic_DNA"/>
</dbReference>
<dbReference type="CDD" id="cd05233">
    <property type="entry name" value="SDR_c"/>
    <property type="match status" value="1"/>
</dbReference>
<dbReference type="PANTHER" id="PTHR43639">
    <property type="entry name" value="OXIDOREDUCTASE, SHORT-CHAIN DEHYDROGENASE/REDUCTASE FAMILY (AFU_ORTHOLOGUE AFUA_5G02870)"/>
    <property type="match status" value="1"/>
</dbReference>
<dbReference type="Gene3D" id="3.40.50.720">
    <property type="entry name" value="NAD(P)-binding Rossmann-like Domain"/>
    <property type="match status" value="1"/>
</dbReference>